<dbReference type="InParanoid" id="B7PS24"/>
<gene>
    <name evidence="1" type="ORF">IscW_ISCW008235</name>
</gene>
<sequence>MISGGVKNKNLYYAKELSERVFDGSESLYDADVKSQKIDVSAFTFGVAMAFVVDEALGRHVSEDYWIYTALFGRTHTSEEAHEVLWSFVSTRRQCDIPHTAMCLVFGRRVYSLMIQGMDFFNRVFRGSNNCYDELVGAASSHVKAEFDQVDACGRVCPFMRLKAADFQDQDANKRGLAVLGYERSIMSSVPDKIDLDKAYTLYKSYVDDWLYYLYTPHSTTFPKAGVGNLPHTTDHEINFLTPALGNSTYSTHSCQPWEETIQGYNRRVAVREIKAFVYKFLKTAKVPAHIQRIVVSATAFLTGSDELTIVRGEDVEGYIMRRLKYVQSFDAYNSLKLCGDQHFWMVCSALDTLNRM</sequence>
<protein>
    <submittedName>
        <fullName evidence="1 2">Uncharacterized protein</fullName>
    </submittedName>
</protein>
<dbReference type="EnsemblMetazoa" id="ISCW008235-RA">
    <property type="protein sequence ID" value="ISCW008235-PA"/>
    <property type="gene ID" value="ISCW008235"/>
</dbReference>
<dbReference type="EMBL" id="ABJB010984924">
    <property type="status" value="NOT_ANNOTATED_CDS"/>
    <property type="molecule type" value="Genomic_DNA"/>
</dbReference>
<reference evidence="1 3" key="1">
    <citation type="submission" date="2008-03" db="EMBL/GenBank/DDBJ databases">
        <title>Annotation of Ixodes scapularis.</title>
        <authorList>
            <consortium name="Ixodes scapularis Genome Project Consortium"/>
            <person name="Caler E."/>
            <person name="Hannick L.I."/>
            <person name="Bidwell S."/>
            <person name="Joardar V."/>
            <person name="Thiagarajan M."/>
            <person name="Amedeo P."/>
            <person name="Galinsky K.J."/>
            <person name="Schobel S."/>
            <person name="Inman J."/>
            <person name="Hostetler J."/>
            <person name="Miller J."/>
            <person name="Hammond M."/>
            <person name="Megy K."/>
            <person name="Lawson D."/>
            <person name="Kodira C."/>
            <person name="Sutton G."/>
            <person name="Meyer J."/>
            <person name="Hill C.A."/>
            <person name="Birren B."/>
            <person name="Nene V."/>
            <person name="Collins F."/>
            <person name="Alarcon-Chaidez F."/>
            <person name="Wikel S."/>
            <person name="Strausberg R."/>
        </authorList>
    </citation>
    <scope>NUCLEOTIDE SEQUENCE [LARGE SCALE GENOMIC DNA]</scope>
    <source>
        <strain evidence="3">Wikel</strain>
        <strain evidence="1">Wikel colony</strain>
    </source>
</reference>
<evidence type="ECO:0000313" key="2">
    <source>
        <dbReference type="EnsemblMetazoa" id="ISCW008235-PA"/>
    </source>
</evidence>
<keyword evidence="3" id="KW-1185">Reference proteome</keyword>
<name>B7PS24_IXOSC</name>
<dbReference type="VEuPathDB" id="VectorBase:ISCW008235"/>
<evidence type="ECO:0000313" key="1">
    <source>
        <dbReference type="EMBL" id="EEC09396.1"/>
    </source>
</evidence>
<dbReference type="EMBL" id="DS776301">
    <property type="protein sequence ID" value="EEC09396.1"/>
    <property type="molecule type" value="Genomic_DNA"/>
</dbReference>
<evidence type="ECO:0000313" key="3">
    <source>
        <dbReference type="Proteomes" id="UP000001555"/>
    </source>
</evidence>
<dbReference type="EMBL" id="ABJB010496899">
    <property type="status" value="NOT_ANNOTATED_CDS"/>
    <property type="molecule type" value="Genomic_DNA"/>
</dbReference>
<reference evidence="2" key="2">
    <citation type="submission" date="2020-05" db="UniProtKB">
        <authorList>
            <consortium name="EnsemblMetazoa"/>
        </authorList>
    </citation>
    <scope>IDENTIFICATION</scope>
    <source>
        <strain evidence="2">wikel</strain>
    </source>
</reference>
<proteinExistence type="predicted"/>
<organism>
    <name type="scientific">Ixodes scapularis</name>
    <name type="common">Black-legged tick</name>
    <name type="synonym">Deer tick</name>
    <dbReference type="NCBI Taxonomy" id="6945"/>
    <lineage>
        <taxon>Eukaryota</taxon>
        <taxon>Metazoa</taxon>
        <taxon>Ecdysozoa</taxon>
        <taxon>Arthropoda</taxon>
        <taxon>Chelicerata</taxon>
        <taxon>Arachnida</taxon>
        <taxon>Acari</taxon>
        <taxon>Parasitiformes</taxon>
        <taxon>Ixodida</taxon>
        <taxon>Ixodoidea</taxon>
        <taxon>Ixodidae</taxon>
        <taxon>Ixodinae</taxon>
        <taxon>Ixodes</taxon>
    </lineage>
</organism>
<dbReference type="PaxDb" id="6945-B7PS24"/>
<dbReference type="AlphaFoldDB" id="B7PS24"/>
<dbReference type="Proteomes" id="UP000001555">
    <property type="component" value="Unassembled WGS sequence"/>
</dbReference>
<accession>B7PS24</accession>
<dbReference type="HOGENOM" id="CLU_776798_0_0_1"/>